<dbReference type="GO" id="GO:0051538">
    <property type="term" value="F:3 iron, 4 sulfur cluster binding"/>
    <property type="evidence" value="ECO:0007669"/>
    <property type="project" value="UniProtKB-KW"/>
</dbReference>
<evidence type="ECO:0000256" key="12">
    <source>
        <dbReference type="ARBA" id="ARBA00023004"/>
    </source>
</evidence>
<dbReference type="PIRSF" id="PIRSF000310">
    <property type="entry name" value="NiFe_hyd_ssu"/>
    <property type="match status" value="1"/>
</dbReference>
<sequence length="317" mass="34335">MRDSIGHGKLRAMERQAAGGISRRDFMKFCAAVSAAMGAGTIMSPEAIAAALTDKKRPSVVYLHNAECTGCSEAVLRTVEPYIDELILDIISLDYHETLMAAAGERAEEALHDAVKNGEYICVIEGAIPMAQNGIYGKIAGRTMYDICKGIAPKAKAVIAIGNCATFGNIQAAKPNPTGAQGVNEALGNLGVKAINIAGCPPNPINFVGTVVHLLQKGMPELDELNRPLMFYGKTVHEQCPRLKFFEEDKFAPSFDSEEARQGYCLYQLGCKGPYTYNNCPTAKFNQVNWPVQAGHPCIGCSEPAFWDELSPFYESM</sequence>
<evidence type="ECO:0000256" key="10">
    <source>
        <dbReference type="ARBA" id="ARBA00022764"/>
    </source>
</evidence>
<feature type="binding site" evidence="16">
    <location>
        <position position="280"/>
    </location>
    <ligand>
        <name>[3Fe-4S] cluster</name>
        <dbReference type="ChEBI" id="CHEBI:21137"/>
    </ligand>
</feature>
<dbReference type="GO" id="GO:0008901">
    <property type="term" value="F:ferredoxin hydrogenase activity"/>
    <property type="evidence" value="ECO:0007669"/>
    <property type="project" value="InterPro"/>
</dbReference>
<evidence type="ECO:0000256" key="13">
    <source>
        <dbReference type="ARBA" id="ARBA00023014"/>
    </source>
</evidence>
<dbReference type="RefSeq" id="WP_014261063.1">
    <property type="nucleotide sequence ID" value="NC_016629.1"/>
</dbReference>
<keyword evidence="8 16" id="KW-0479">Metal-binding</keyword>
<dbReference type="GO" id="GO:0016020">
    <property type="term" value="C:membrane"/>
    <property type="evidence" value="ECO:0007669"/>
    <property type="project" value="TreeGrafter"/>
</dbReference>
<dbReference type="eggNOG" id="COG1740">
    <property type="taxonomic scope" value="Bacteria"/>
</dbReference>
<dbReference type="PANTHER" id="PTHR30013">
    <property type="entry name" value="NIFE / NIFESE HYDROGENASE SMALL SUBUNIT FAMILY MEMBER"/>
    <property type="match status" value="1"/>
</dbReference>
<dbReference type="Gene3D" id="3.40.50.700">
    <property type="entry name" value="NADH:ubiquinone oxidoreductase-like, 20kDa subunit"/>
    <property type="match status" value="1"/>
</dbReference>
<keyword evidence="7 16" id="KW-0004">4Fe-4S</keyword>
<comment type="cofactor">
    <cofactor evidence="1">
        <name>[3Fe-4S] cluster</name>
        <dbReference type="ChEBI" id="CHEBI:21137"/>
    </cofactor>
</comment>
<feature type="binding site" evidence="16">
    <location>
        <position position="200"/>
    </location>
    <ligand>
        <name>[4Fe-4S] cluster</name>
        <dbReference type="ChEBI" id="CHEBI:49883"/>
        <label>1</label>
    </ligand>
</feature>
<dbReference type="PRINTS" id="PR00614">
    <property type="entry name" value="NIHGNASESMLL"/>
</dbReference>
<evidence type="ECO:0000313" key="19">
    <source>
        <dbReference type="EMBL" id="EGJ51425.1"/>
    </source>
</evidence>
<dbReference type="GO" id="GO:0047806">
    <property type="term" value="F:cytochrome-c3 hydrogenase activity"/>
    <property type="evidence" value="ECO:0007669"/>
    <property type="project" value="UniProtKB-EC"/>
</dbReference>
<comment type="cofactor">
    <cofactor evidence="2">
        <name>[4Fe-4S] cluster</name>
        <dbReference type="ChEBI" id="CHEBI:49883"/>
    </cofactor>
</comment>
<dbReference type="Gene3D" id="4.10.480.10">
    <property type="entry name" value="Cytochrome-c3 hydrogenase, C-terminal domain"/>
    <property type="match status" value="1"/>
</dbReference>
<comment type="similarity">
    <text evidence="4">Belongs to the [NiFe]/[NiFeSe] hydrogenase small subunit family.</text>
</comment>
<keyword evidence="12 16" id="KW-0408">Iron</keyword>
<dbReference type="PROSITE" id="PS51318">
    <property type="entry name" value="TAT"/>
    <property type="match status" value="1"/>
</dbReference>
<gene>
    <name evidence="19" type="ORF">Desaf_3128</name>
</gene>
<evidence type="ECO:0000256" key="16">
    <source>
        <dbReference type="PIRSR" id="PIRSR000310-1"/>
    </source>
</evidence>
<evidence type="ECO:0000256" key="8">
    <source>
        <dbReference type="ARBA" id="ARBA00022723"/>
    </source>
</evidence>
<dbReference type="InterPro" id="IPR037024">
    <property type="entry name" value="NiFe_Hase_small_N_sf"/>
</dbReference>
<proteinExistence type="inferred from homology"/>
<keyword evidence="20" id="KW-1185">Reference proteome</keyword>
<dbReference type="InterPro" id="IPR006311">
    <property type="entry name" value="TAT_signal"/>
</dbReference>
<dbReference type="InterPro" id="IPR001821">
    <property type="entry name" value="NiFe_hydrogenase_ssu"/>
</dbReference>
<dbReference type="NCBIfam" id="TIGR01409">
    <property type="entry name" value="TAT_signal_seq"/>
    <property type="match status" value="1"/>
</dbReference>
<evidence type="ECO:0000256" key="15">
    <source>
        <dbReference type="ARBA" id="ARBA00029307"/>
    </source>
</evidence>
<dbReference type="HOGENOM" id="CLU_046107_0_0_7"/>
<comment type="subcellular location">
    <subcellularLocation>
        <location evidence="3">Periplasm</location>
    </subcellularLocation>
</comment>
<dbReference type="InterPro" id="IPR006137">
    <property type="entry name" value="NADH_UbQ_OxRdtase-like_20kDa"/>
</dbReference>
<feature type="binding site" evidence="16">
    <location>
        <position position="301"/>
    </location>
    <ligand>
        <name>[3Fe-4S] cluster</name>
        <dbReference type="ChEBI" id="CHEBI:21137"/>
    </ligand>
</feature>
<dbReference type="EC" id="1.12.2.1" evidence="6"/>
<feature type="binding site" evidence="16">
    <location>
        <position position="240"/>
    </location>
    <ligand>
        <name>[4Fe-4S] cluster</name>
        <dbReference type="ChEBI" id="CHEBI:49883"/>
        <label>2</label>
    </ligand>
</feature>
<evidence type="ECO:0000313" key="20">
    <source>
        <dbReference type="Proteomes" id="UP000007844"/>
    </source>
</evidence>
<keyword evidence="10" id="KW-0574">Periplasm</keyword>
<dbReference type="STRING" id="690850.Desaf_3128"/>
<feature type="binding site" evidence="16">
    <location>
        <position position="164"/>
    </location>
    <ligand>
        <name>[4Fe-4S] cluster</name>
        <dbReference type="ChEBI" id="CHEBI:49883"/>
        <label>1</label>
    </ligand>
</feature>
<evidence type="ECO:0000256" key="4">
    <source>
        <dbReference type="ARBA" id="ARBA00006605"/>
    </source>
</evidence>
<comment type="catalytic activity">
    <reaction evidence="15">
        <text>2 Fe(III)-[cytochrome c3] + H2 = 2 Fe(II)-[cytochrome c3] + 2 H(+)</text>
        <dbReference type="Rhea" id="RHEA:20625"/>
        <dbReference type="Rhea" id="RHEA-COMP:11576"/>
        <dbReference type="Rhea" id="RHEA-COMP:11577"/>
        <dbReference type="ChEBI" id="CHEBI:15378"/>
        <dbReference type="ChEBI" id="CHEBI:18276"/>
        <dbReference type="ChEBI" id="CHEBI:29033"/>
        <dbReference type="ChEBI" id="CHEBI:29034"/>
        <dbReference type="EC" id="1.12.2.1"/>
    </reaction>
</comment>
<dbReference type="Pfam" id="PF14720">
    <property type="entry name" value="NiFe_hyd_SSU_C"/>
    <property type="match status" value="1"/>
</dbReference>
<evidence type="ECO:0000259" key="17">
    <source>
        <dbReference type="Pfam" id="PF01058"/>
    </source>
</evidence>
<dbReference type="GO" id="GO:0046872">
    <property type="term" value="F:metal ion binding"/>
    <property type="evidence" value="ECO:0007669"/>
    <property type="project" value="UniProtKB-KW"/>
</dbReference>
<feature type="binding site" evidence="16">
    <location>
        <position position="71"/>
    </location>
    <ligand>
        <name>[4Fe-4S] cluster</name>
        <dbReference type="ChEBI" id="CHEBI:49883"/>
        <label>1</label>
    </ligand>
</feature>
<evidence type="ECO:0000259" key="18">
    <source>
        <dbReference type="Pfam" id="PF14720"/>
    </source>
</evidence>
<dbReference type="GO" id="GO:0009055">
    <property type="term" value="F:electron transfer activity"/>
    <property type="evidence" value="ECO:0007669"/>
    <property type="project" value="TreeGrafter"/>
</dbReference>
<evidence type="ECO:0000256" key="3">
    <source>
        <dbReference type="ARBA" id="ARBA00004418"/>
    </source>
</evidence>
<dbReference type="PANTHER" id="PTHR30013:SF7">
    <property type="entry name" value="HYDROGENASE-2 SMALL CHAIN"/>
    <property type="match status" value="1"/>
</dbReference>
<accession>F3Z317</accession>
<keyword evidence="11" id="KW-0560">Oxidoreductase</keyword>
<evidence type="ECO:0000256" key="14">
    <source>
        <dbReference type="ARBA" id="ARBA00023291"/>
    </source>
</evidence>
<organism evidence="19 20">
    <name type="scientific">Desulfocurvibacter africanus subsp. africanus str. Walvis Bay</name>
    <dbReference type="NCBI Taxonomy" id="690850"/>
    <lineage>
        <taxon>Bacteria</taxon>
        <taxon>Pseudomonadati</taxon>
        <taxon>Thermodesulfobacteriota</taxon>
        <taxon>Desulfovibrionia</taxon>
        <taxon>Desulfovibrionales</taxon>
        <taxon>Desulfovibrionaceae</taxon>
        <taxon>Desulfocurvibacter</taxon>
    </lineage>
</organism>
<feature type="binding site" evidence="16">
    <location>
        <position position="68"/>
    </location>
    <ligand>
        <name>[4Fe-4S] cluster</name>
        <dbReference type="ChEBI" id="CHEBI:49883"/>
        <label>1</label>
    </ligand>
</feature>
<keyword evidence="14 16" id="KW-0003">3Fe-4S</keyword>
<dbReference type="Proteomes" id="UP000007844">
    <property type="component" value="Chromosome"/>
</dbReference>
<dbReference type="InterPro" id="IPR019546">
    <property type="entry name" value="TAT_signal_bac_arc"/>
</dbReference>
<dbReference type="Pfam" id="PF01058">
    <property type="entry name" value="Oxidored_q6"/>
    <property type="match status" value="1"/>
</dbReference>
<feature type="domain" description="Cytochrome-c3 hydrogenase C-terminal" evidence="18">
    <location>
        <begin position="232"/>
        <end position="314"/>
    </location>
</feature>
<dbReference type="GO" id="GO:0042597">
    <property type="term" value="C:periplasmic space"/>
    <property type="evidence" value="ECO:0007669"/>
    <property type="project" value="UniProtKB-SubCell"/>
</dbReference>
<feature type="binding site" evidence="16">
    <location>
        <position position="237"/>
    </location>
    <ligand>
        <name>[4Fe-4S] cluster</name>
        <dbReference type="ChEBI" id="CHEBI:49883"/>
        <label>2</label>
    </ligand>
</feature>
<dbReference type="EMBL" id="CP003221">
    <property type="protein sequence ID" value="EGJ51425.1"/>
    <property type="molecule type" value="Genomic_DNA"/>
</dbReference>
<keyword evidence="13 16" id="KW-0411">Iron-sulfur</keyword>
<feature type="binding site" evidence="16">
    <location>
        <position position="265"/>
    </location>
    <ligand>
        <name>[4Fe-4S] cluster</name>
        <dbReference type="ChEBI" id="CHEBI:49883"/>
        <label>2</label>
    </ligand>
</feature>
<evidence type="ECO:0000256" key="1">
    <source>
        <dbReference type="ARBA" id="ARBA00001927"/>
    </source>
</evidence>
<feature type="domain" description="NADH:ubiquinone oxidoreductase-like 20kDa subunit" evidence="17">
    <location>
        <begin position="68"/>
        <end position="214"/>
    </location>
</feature>
<comment type="subunit">
    <text evidence="5">Heterodimer of a large and a small subunit.</text>
</comment>
<keyword evidence="9" id="KW-0732">Signal</keyword>
<dbReference type="NCBIfam" id="TIGR00391">
    <property type="entry name" value="hydA"/>
    <property type="match status" value="1"/>
</dbReference>
<dbReference type="GO" id="GO:0009061">
    <property type="term" value="P:anaerobic respiration"/>
    <property type="evidence" value="ECO:0007669"/>
    <property type="project" value="TreeGrafter"/>
</dbReference>
<evidence type="ECO:0000256" key="2">
    <source>
        <dbReference type="ARBA" id="ARBA00001966"/>
    </source>
</evidence>
<dbReference type="AlphaFoldDB" id="F3Z317"/>
<reference evidence="19 20" key="1">
    <citation type="journal article" date="2011" name="J. Bacteriol.">
        <title>Genome sequence of the mercury-methylating and pleomorphic Desulfovibrio africanus Strain Walvis Bay.</title>
        <authorList>
            <person name="Brown S.D."/>
            <person name="Wall J.D."/>
            <person name="Kucken A.M."/>
            <person name="Gilmour C.C."/>
            <person name="Podar M."/>
            <person name="Brandt C.C."/>
            <person name="Teshima H."/>
            <person name="Detter J.C."/>
            <person name="Han C.S."/>
            <person name="Land M.L."/>
            <person name="Lucas S."/>
            <person name="Han J."/>
            <person name="Pennacchio L."/>
            <person name="Nolan M."/>
            <person name="Pitluck S."/>
            <person name="Woyke T."/>
            <person name="Goodwin L."/>
            <person name="Palumbo A.V."/>
            <person name="Elias D.A."/>
        </authorList>
    </citation>
    <scope>NUCLEOTIDE SEQUENCE [LARGE SCALE GENOMIC DNA]</scope>
    <source>
        <strain evidence="19 20">Walvis Bay</strain>
    </source>
</reference>
<protein>
    <recommendedName>
        <fullName evidence="6">cytochrome-c3 hydrogenase</fullName>
        <ecNumber evidence="6">1.12.2.1</ecNumber>
    </recommendedName>
</protein>
<evidence type="ECO:0000256" key="9">
    <source>
        <dbReference type="ARBA" id="ARBA00022729"/>
    </source>
</evidence>
<feature type="binding site" evidence="16">
    <location>
        <position position="271"/>
    </location>
    <ligand>
        <name>[4Fe-4S] cluster</name>
        <dbReference type="ChEBI" id="CHEBI:49883"/>
        <label>2</label>
    </ligand>
</feature>
<evidence type="ECO:0000256" key="7">
    <source>
        <dbReference type="ARBA" id="ARBA00022485"/>
    </source>
</evidence>
<name>F3Z317_DESAF</name>
<dbReference type="GO" id="GO:0009375">
    <property type="term" value="C:ferredoxin hydrogenase complex"/>
    <property type="evidence" value="ECO:0007669"/>
    <property type="project" value="InterPro"/>
</dbReference>
<evidence type="ECO:0000256" key="6">
    <source>
        <dbReference type="ARBA" id="ARBA00012159"/>
    </source>
</evidence>
<dbReference type="InterPro" id="IPR027394">
    <property type="entry name" value="Cytochrome-c3_hydrogenase_C"/>
</dbReference>
<dbReference type="GO" id="GO:0051539">
    <property type="term" value="F:4 iron, 4 sulfur cluster binding"/>
    <property type="evidence" value="ECO:0007669"/>
    <property type="project" value="UniProtKB-KW"/>
</dbReference>
<feature type="binding site" evidence="16">
    <location>
        <position position="298"/>
    </location>
    <ligand>
        <name>[3Fe-4S] cluster</name>
        <dbReference type="ChEBI" id="CHEBI:21137"/>
    </ligand>
</feature>
<dbReference type="GO" id="GO:0044569">
    <property type="term" value="C:[Ni-Fe] hydrogenase complex"/>
    <property type="evidence" value="ECO:0007669"/>
    <property type="project" value="TreeGrafter"/>
</dbReference>
<dbReference type="KEGG" id="daf:Desaf_3128"/>
<dbReference type="InterPro" id="IPR037148">
    <property type="entry name" value="NiFe-Hase_small_C_sf"/>
</dbReference>
<evidence type="ECO:0000256" key="11">
    <source>
        <dbReference type="ARBA" id="ARBA00023002"/>
    </source>
</evidence>
<dbReference type="SUPFAM" id="SSF56770">
    <property type="entry name" value="HydA/Nqo6-like"/>
    <property type="match status" value="1"/>
</dbReference>
<evidence type="ECO:0000256" key="5">
    <source>
        <dbReference type="ARBA" id="ARBA00011771"/>
    </source>
</evidence>